<gene>
    <name evidence="3" type="ORF">GCM10011363_45460</name>
</gene>
<evidence type="ECO:0000259" key="2">
    <source>
        <dbReference type="Pfam" id="PF13579"/>
    </source>
</evidence>
<organism evidence="3 4">
    <name type="scientific">Marivita lacus</name>
    <dbReference type="NCBI Taxonomy" id="1323742"/>
    <lineage>
        <taxon>Bacteria</taxon>
        <taxon>Pseudomonadati</taxon>
        <taxon>Pseudomonadota</taxon>
        <taxon>Alphaproteobacteria</taxon>
        <taxon>Rhodobacterales</taxon>
        <taxon>Roseobacteraceae</taxon>
        <taxon>Marivita</taxon>
    </lineage>
</organism>
<name>A0ABQ1LIA5_9RHOB</name>
<reference evidence="4" key="1">
    <citation type="journal article" date="2019" name="Int. J. Syst. Evol. Microbiol.">
        <title>The Global Catalogue of Microorganisms (GCM) 10K type strain sequencing project: providing services to taxonomists for standard genome sequencing and annotation.</title>
        <authorList>
            <consortium name="The Broad Institute Genomics Platform"/>
            <consortium name="The Broad Institute Genome Sequencing Center for Infectious Disease"/>
            <person name="Wu L."/>
            <person name="Ma J."/>
        </authorList>
    </citation>
    <scope>NUCLEOTIDE SEQUENCE [LARGE SCALE GENOMIC DNA]</scope>
    <source>
        <strain evidence="4">CGMCC 1.12478</strain>
    </source>
</reference>
<proteinExistence type="predicted"/>
<dbReference type="InterPro" id="IPR001296">
    <property type="entry name" value="Glyco_trans_1"/>
</dbReference>
<evidence type="ECO:0000313" key="4">
    <source>
        <dbReference type="Proteomes" id="UP000645462"/>
    </source>
</evidence>
<dbReference type="Proteomes" id="UP000645462">
    <property type="component" value="Unassembled WGS sequence"/>
</dbReference>
<feature type="domain" description="Glycosyltransferase subfamily 4-like N-terminal" evidence="2">
    <location>
        <begin position="20"/>
        <end position="175"/>
    </location>
</feature>
<dbReference type="PANTHER" id="PTHR12526">
    <property type="entry name" value="GLYCOSYLTRANSFERASE"/>
    <property type="match status" value="1"/>
</dbReference>
<keyword evidence="4" id="KW-1185">Reference proteome</keyword>
<evidence type="ECO:0000259" key="1">
    <source>
        <dbReference type="Pfam" id="PF00534"/>
    </source>
</evidence>
<comment type="caution">
    <text evidence="3">The sequence shown here is derived from an EMBL/GenBank/DDBJ whole genome shotgun (WGS) entry which is preliminary data.</text>
</comment>
<dbReference type="SUPFAM" id="SSF53756">
    <property type="entry name" value="UDP-Glycosyltransferase/glycogen phosphorylase"/>
    <property type="match status" value="1"/>
</dbReference>
<dbReference type="EMBL" id="BMFC01000031">
    <property type="protein sequence ID" value="GGC23817.1"/>
    <property type="molecule type" value="Genomic_DNA"/>
</dbReference>
<dbReference type="Pfam" id="PF13579">
    <property type="entry name" value="Glyco_trans_4_4"/>
    <property type="match status" value="1"/>
</dbReference>
<accession>A0ABQ1LIA5</accession>
<feature type="domain" description="Glycosyl transferase family 1" evidence="1">
    <location>
        <begin position="186"/>
        <end position="332"/>
    </location>
</feature>
<dbReference type="Gene3D" id="3.40.50.2000">
    <property type="entry name" value="Glycogen Phosphorylase B"/>
    <property type="match status" value="2"/>
</dbReference>
<dbReference type="InterPro" id="IPR028098">
    <property type="entry name" value="Glyco_trans_4-like_N"/>
</dbReference>
<protein>
    <submittedName>
        <fullName evidence="3">Poly(Glycerol-phosphate) alpha-glucosyltransferase</fullName>
    </submittedName>
</protein>
<dbReference type="Pfam" id="PF00534">
    <property type="entry name" value="Glycos_transf_1"/>
    <property type="match status" value="1"/>
</dbReference>
<evidence type="ECO:0000313" key="3">
    <source>
        <dbReference type="EMBL" id="GGC23817.1"/>
    </source>
</evidence>
<dbReference type="PANTHER" id="PTHR12526:SF637">
    <property type="entry name" value="GLYCOSYLTRANSFERASE EPSF-RELATED"/>
    <property type="match status" value="1"/>
</dbReference>
<sequence length="377" mass="40540">MGGPLRVAMVTGSVSRRAGGLFNSVRGLSLALAEHNIDIRVHSLIDGDTTRDLPAWAPLHPDAAPSWGPSAFGWRPGLGPSLKDADVIHQHGIWQGIGLPVLAAARAGRATMISPRGMLDPWARANAAWKKRLVWFAWERANLTRAACIHALAAAEVDAVRKVLPNAPVEIIPNGVDPGPDPAPRQMPEGRRTCLFLGRIHPKKGLARLIDHWAALPQETRAAWRLQVVGPDEVGERDSLQARAAERGLIYGKEICFRGPLLGSAKAEALAEAHAFVLPSYSEGLPMSVLEAWAAGLPVLMTRECNLPEGFSEGAAHEIGDSPRALADGLARADLPRMGDLGRALVIARFSWTAIAARHAELYRALARRQGARLAAR</sequence>